<evidence type="ECO:0000313" key="5">
    <source>
        <dbReference type="Proteomes" id="UP000092498"/>
    </source>
</evidence>
<evidence type="ECO:0000259" key="3">
    <source>
        <dbReference type="PROSITE" id="PS50076"/>
    </source>
</evidence>
<dbReference type="STRING" id="1759059.ATE48_16915"/>
<feature type="transmembrane region" description="Helical" evidence="2">
    <location>
        <begin position="46"/>
        <end position="79"/>
    </location>
</feature>
<keyword evidence="5" id="KW-1185">Reference proteome</keyword>
<keyword evidence="2" id="KW-0812">Transmembrane</keyword>
<organism evidence="4 5">
    <name type="scientific">Candidatus Viadribacter manganicus</name>
    <dbReference type="NCBI Taxonomy" id="1759059"/>
    <lineage>
        <taxon>Bacteria</taxon>
        <taxon>Pseudomonadati</taxon>
        <taxon>Pseudomonadota</taxon>
        <taxon>Alphaproteobacteria</taxon>
        <taxon>Hyphomonadales</taxon>
        <taxon>Hyphomonadaceae</taxon>
        <taxon>Candidatus Viadribacter</taxon>
    </lineage>
</organism>
<dbReference type="Proteomes" id="UP000092498">
    <property type="component" value="Chromosome"/>
</dbReference>
<dbReference type="InterPro" id="IPR036869">
    <property type="entry name" value="J_dom_sf"/>
</dbReference>
<keyword evidence="2" id="KW-1133">Transmembrane helix</keyword>
<dbReference type="AlphaFoldDB" id="A0A1B1ALL5"/>
<dbReference type="SMART" id="SM00271">
    <property type="entry name" value="DnaJ"/>
    <property type="match status" value="1"/>
</dbReference>
<dbReference type="InterPro" id="IPR001623">
    <property type="entry name" value="DnaJ_domain"/>
</dbReference>
<name>A0A1B1ALL5_9PROT</name>
<dbReference type="CDD" id="cd06257">
    <property type="entry name" value="DnaJ"/>
    <property type="match status" value="1"/>
</dbReference>
<dbReference type="Gene3D" id="1.10.287.110">
    <property type="entry name" value="DnaJ domain"/>
    <property type="match status" value="1"/>
</dbReference>
<evidence type="ECO:0000256" key="2">
    <source>
        <dbReference type="SAM" id="Phobius"/>
    </source>
</evidence>
<sequence>MLAGPSHGRGGVVVLVLLALIGIFGVLFLTRLGGAYRAELQRRWPAVLFAGAAFFCLLRGLIGPAITFGSLSLLTWTLWPQIERWRQPRAAPASQDTPEDFAARRALGVGPNATPEEIRAAYRARMVQAHPDRGGSHNEAARLTAARDRLLKKKR</sequence>
<feature type="transmembrane region" description="Helical" evidence="2">
    <location>
        <begin position="12"/>
        <end position="34"/>
    </location>
</feature>
<reference evidence="4 5" key="1">
    <citation type="submission" date="2015-11" db="EMBL/GenBank/DDBJ databases">
        <title>Whole-Genome Sequence of Candidatus Oderbacter manganicum from the National Park Lower Oder Valley, Germany.</title>
        <authorList>
            <person name="Braun B."/>
            <person name="Liere K."/>
            <person name="Szewzyk U."/>
        </authorList>
    </citation>
    <scope>NUCLEOTIDE SEQUENCE [LARGE SCALE GENOMIC DNA]</scope>
    <source>
        <strain evidence="4 5">OTSz_A_272</strain>
    </source>
</reference>
<accession>A0A1B1ALL5</accession>
<dbReference type="Pfam" id="PF00226">
    <property type="entry name" value="DnaJ"/>
    <property type="match status" value="1"/>
</dbReference>
<dbReference type="KEGG" id="cbot:ATE48_16915"/>
<dbReference type="SUPFAM" id="SSF46565">
    <property type="entry name" value="Chaperone J-domain"/>
    <property type="match status" value="1"/>
</dbReference>
<dbReference type="PROSITE" id="PS50076">
    <property type="entry name" value="DNAJ_2"/>
    <property type="match status" value="1"/>
</dbReference>
<dbReference type="EMBL" id="CP013244">
    <property type="protein sequence ID" value="ANP47469.1"/>
    <property type="molecule type" value="Genomic_DNA"/>
</dbReference>
<dbReference type="OrthoDB" id="9811070at2"/>
<protein>
    <recommendedName>
        <fullName evidence="3">J domain-containing protein</fullName>
    </recommendedName>
</protein>
<feature type="region of interest" description="Disordered" evidence="1">
    <location>
        <begin position="129"/>
        <end position="155"/>
    </location>
</feature>
<feature type="domain" description="J" evidence="3">
    <location>
        <begin position="102"/>
        <end position="155"/>
    </location>
</feature>
<keyword evidence="2" id="KW-0472">Membrane</keyword>
<dbReference type="InParanoid" id="A0A1B1ALL5"/>
<proteinExistence type="predicted"/>
<evidence type="ECO:0000313" key="4">
    <source>
        <dbReference type="EMBL" id="ANP47469.1"/>
    </source>
</evidence>
<feature type="compositionally biased region" description="Basic and acidic residues" evidence="1">
    <location>
        <begin position="130"/>
        <end position="149"/>
    </location>
</feature>
<evidence type="ECO:0000256" key="1">
    <source>
        <dbReference type="SAM" id="MobiDB-lite"/>
    </source>
</evidence>
<gene>
    <name evidence="4" type="ORF">ATE48_16915</name>
</gene>